<name>A0A4R5B7L8_9ACTN</name>
<dbReference type="AlphaFoldDB" id="A0A4R5B7L8"/>
<proteinExistence type="predicted"/>
<protein>
    <submittedName>
        <fullName evidence="1">Uncharacterized protein</fullName>
    </submittedName>
</protein>
<dbReference type="Proteomes" id="UP000295578">
    <property type="component" value="Unassembled WGS sequence"/>
</dbReference>
<evidence type="ECO:0000313" key="1">
    <source>
        <dbReference type="EMBL" id="TDD81931.1"/>
    </source>
</evidence>
<accession>A0A4R5B7L8</accession>
<sequence length="239" mass="25906">MLIGVAFTATACTSGGSGDADHPTGSAQRRAAASNVPSRHFSAKVNNPWFPLPPGRTLVYKGVKDGEKTEEYLTVSDTTQKIDGAPCRVVLDRLFSHGALVETTRDYYTQDSQGNVWYFGEDTAELDQHGNMVSTDGTWHAGRSGAKPGIFMTAHPKNGDGGSQEYFKGQAEDHYKVIGVDAKVQVPYRSFEHALETNEWTPLEPGVIDAKYYVKGLGTVKEITVKGGDERNVLVAVHG</sequence>
<reference evidence="1 2" key="1">
    <citation type="submission" date="2019-03" db="EMBL/GenBank/DDBJ databases">
        <title>Draft genome sequences of novel Actinobacteria.</title>
        <authorList>
            <person name="Sahin N."/>
            <person name="Ay H."/>
            <person name="Saygin H."/>
        </authorList>
    </citation>
    <scope>NUCLEOTIDE SEQUENCE [LARGE SCALE GENOMIC DNA]</scope>
    <source>
        <strain evidence="1 2">DSM 45941</strain>
    </source>
</reference>
<comment type="caution">
    <text evidence="1">The sequence shown here is derived from an EMBL/GenBank/DDBJ whole genome shotgun (WGS) entry which is preliminary data.</text>
</comment>
<organism evidence="1 2">
    <name type="scientific">Actinomadura darangshiensis</name>
    <dbReference type="NCBI Taxonomy" id="705336"/>
    <lineage>
        <taxon>Bacteria</taxon>
        <taxon>Bacillati</taxon>
        <taxon>Actinomycetota</taxon>
        <taxon>Actinomycetes</taxon>
        <taxon>Streptosporangiales</taxon>
        <taxon>Thermomonosporaceae</taxon>
        <taxon>Actinomadura</taxon>
    </lineage>
</organism>
<gene>
    <name evidence="1" type="ORF">E1293_17640</name>
</gene>
<dbReference type="EMBL" id="SMKY01000071">
    <property type="protein sequence ID" value="TDD81931.1"/>
    <property type="molecule type" value="Genomic_DNA"/>
</dbReference>
<evidence type="ECO:0000313" key="2">
    <source>
        <dbReference type="Proteomes" id="UP000295578"/>
    </source>
</evidence>
<keyword evidence="2" id="KW-1185">Reference proteome</keyword>